<dbReference type="AlphaFoldDB" id="C9MTR7"/>
<evidence type="ECO:0000313" key="2">
    <source>
        <dbReference type="Proteomes" id="UP000003327"/>
    </source>
</evidence>
<proteinExistence type="predicted"/>
<comment type="caution">
    <text evidence="1">The sequence shown here is derived from an EMBL/GenBank/DDBJ whole genome shotgun (WGS) entry which is preliminary data.</text>
</comment>
<dbReference type="Proteomes" id="UP000003327">
    <property type="component" value="Unassembled WGS sequence"/>
</dbReference>
<protein>
    <submittedName>
        <fullName evidence="1">Uncharacterized protein</fullName>
    </submittedName>
</protein>
<dbReference type="RefSeq" id="WP_004384728.1">
    <property type="nucleotide sequence ID" value="NZ_GG698719.1"/>
</dbReference>
<dbReference type="EMBL" id="ACVA01000076">
    <property type="protein sequence ID" value="EEX17174.1"/>
    <property type="molecule type" value="Genomic_DNA"/>
</dbReference>
<accession>C9MTR7</accession>
<evidence type="ECO:0000313" key="1">
    <source>
        <dbReference type="EMBL" id="EEX17174.1"/>
    </source>
</evidence>
<reference evidence="1 2" key="1">
    <citation type="submission" date="2009-09" db="EMBL/GenBank/DDBJ databases">
        <authorList>
            <person name="Weinstock G."/>
            <person name="Sodergren E."/>
            <person name="Clifton S."/>
            <person name="Fulton L."/>
            <person name="Fulton B."/>
            <person name="Courtney L."/>
            <person name="Fronick C."/>
            <person name="Harrison M."/>
            <person name="Strong C."/>
            <person name="Farmer C."/>
            <person name="Delahaunty K."/>
            <person name="Markovic C."/>
            <person name="Hall O."/>
            <person name="Minx P."/>
            <person name="Tomlinson C."/>
            <person name="Mitreva M."/>
            <person name="Nelson J."/>
            <person name="Hou S."/>
            <person name="Wollam A."/>
            <person name="Pepin K.H."/>
            <person name="Johnson M."/>
            <person name="Bhonagiri V."/>
            <person name="Nash W.E."/>
            <person name="Warren W."/>
            <person name="Chinwalla A."/>
            <person name="Mardis E.R."/>
            <person name="Wilson R.K."/>
        </authorList>
    </citation>
    <scope>NUCLEOTIDE SEQUENCE [LARGE SCALE GENOMIC DNA]</scope>
    <source>
        <strain evidence="1 2">F0319</strain>
    </source>
</reference>
<name>C9MTR7_9BACT</name>
<keyword evidence="2" id="KW-1185">Reference proteome</keyword>
<dbReference type="HOGENOM" id="CLU_1081237_0_0_10"/>
<organism evidence="1 2">
    <name type="scientific">Prevotella veroralis F0319</name>
    <dbReference type="NCBI Taxonomy" id="649761"/>
    <lineage>
        <taxon>Bacteria</taxon>
        <taxon>Pseudomonadati</taxon>
        <taxon>Bacteroidota</taxon>
        <taxon>Bacteroidia</taxon>
        <taxon>Bacteroidales</taxon>
        <taxon>Prevotellaceae</taxon>
        <taxon>Prevotella</taxon>
    </lineage>
</organism>
<sequence>MPYRNDTLVQALSLWIPETKAKFNDNMQENYPFIVTKDMPRTDLGSNIINTTYPRFVARFVAFKTQSNNERLSERDEQARLEYLRQRLLAIENGKEAAKRNMSVRTYVEVILGRVYDEEFDEPRPVAKIPGLNAYLELRGCMDELKPGSKEADPEFALEILKKMSAWAQNIWNRKDRKKLASVKTEQQPLPSWEEDFNPALFPAIYPKHGIGLDLVDPSRRPELSYVRTSTDGTGYTHEDIERIKSVKMGNMIRGEF</sequence>
<dbReference type="OrthoDB" id="1082901at2"/>
<gene>
    <name evidence="1" type="ORF">HMPREF0973_03045</name>
</gene>